<feature type="region of interest" description="Disordered" evidence="1">
    <location>
        <begin position="1"/>
        <end position="20"/>
    </location>
</feature>
<comment type="caution">
    <text evidence="2">The sequence shown here is derived from an EMBL/GenBank/DDBJ whole genome shotgun (WGS) entry which is preliminary data.</text>
</comment>
<evidence type="ECO:0000313" key="3">
    <source>
        <dbReference type="Proteomes" id="UP000299102"/>
    </source>
</evidence>
<gene>
    <name evidence="2" type="ORF">EVAR_21335_1</name>
</gene>
<evidence type="ECO:0000313" key="2">
    <source>
        <dbReference type="EMBL" id="GBP90227.1"/>
    </source>
</evidence>
<dbReference type="EMBL" id="BGZK01002067">
    <property type="protein sequence ID" value="GBP90227.1"/>
    <property type="molecule type" value="Genomic_DNA"/>
</dbReference>
<keyword evidence="3" id="KW-1185">Reference proteome</keyword>
<feature type="region of interest" description="Disordered" evidence="1">
    <location>
        <begin position="58"/>
        <end position="82"/>
    </location>
</feature>
<dbReference type="AlphaFoldDB" id="A0A4C1ZUF8"/>
<evidence type="ECO:0000256" key="1">
    <source>
        <dbReference type="SAM" id="MobiDB-lite"/>
    </source>
</evidence>
<reference evidence="2 3" key="1">
    <citation type="journal article" date="2019" name="Commun. Biol.">
        <title>The bagworm genome reveals a unique fibroin gene that provides high tensile strength.</title>
        <authorList>
            <person name="Kono N."/>
            <person name="Nakamura H."/>
            <person name="Ohtoshi R."/>
            <person name="Tomita M."/>
            <person name="Numata K."/>
            <person name="Arakawa K."/>
        </authorList>
    </citation>
    <scope>NUCLEOTIDE SEQUENCE [LARGE SCALE GENOMIC DNA]</scope>
</reference>
<accession>A0A4C1ZUF8</accession>
<sequence length="186" mass="20629">MESAYHRPFVANVNRRPSSPAQGRLKLFQFRGTRAIYNASPAPCAKTSKPVFYPMKNRRASRDARRPVKRRRAAFGCGSRGPRPSGVNRRCNHIMLFSLTRATSRRILKDARARPASIPTARAACSPGAAVYHRTGLRCGWESLMKNVTLGNVTMSHRTRGPPNALRLSPLNYDRSAARAALEISA</sequence>
<name>A0A4C1ZUF8_EUMVA</name>
<proteinExistence type="predicted"/>
<protein>
    <submittedName>
        <fullName evidence="2">Uncharacterized protein</fullName>
    </submittedName>
</protein>
<organism evidence="2 3">
    <name type="scientific">Eumeta variegata</name>
    <name type="common">Bagworm moth</name>
    <name type="synonym">Eumeta japonica</name>
    <dbReference type="NCBI Taxonomy" id="151549"/>
    <lineage>
        <taxon>Eukaryota</taxon>
        <taxon>Metazoa</taxon>
        <taxon>Ecdysozoa</taxon>
        <taxon>Arthropoda</taxon>
        <taxon>Hexapoda</taxon>
        <taxon>Insecta</taxon>
        <taxon>Pterygota</taxon>
        <taxon>Neoptera</taxon>
        <taxon>Endopterygota</taxon>
        <taxon>Lepidoptera</taxon>
        <taxon>Glossata</taxon>
        <taxon>Ditrysia</taxon>
        <taxon>Tineoidea</taxon>
        <taxon>Psychidae</taxon>
        <taxon>Oiketicinae</taxon>
        <taxon>Eumeta</taxon>
    </lineage>
</organism>
<dbReference type="Proteomes" id="UP000299102">
    <property type="component" value="Unassembled WGS sequence"/>
</dbReference>